<dbReference type="InterPro" id="IPR027417">
    <property type="entry name" value="P-loop_NTPase"/>
</dbReference>
<dbReference type="RefSeq" id="WP_088237792.1">
    <property type="nucleotide sequence ID" value="NZ_FMAY01000008.1"/>
</dbReference>
<dbReference type="Proteomes" id="UP000198975">
    <property type="component" value="Unassembled WGS sequence"/>
</dbReference>
<dbReference type="Gene3D" id="3.40.50.300">
    <property type="entry name" value="P-loop containing nucleotide triphosphate hydrolases"/>
    <property type="match status" value="1"/>
</dbReference>
<evidence type="ECO:0000313" key="2">
    <source>
        <dbReference type="EMBL" id="SCC20890.1"/>
    </source>
</evidence>
<organism evidence="2 3">
    <name type="scientific">Kosakonia oryzendophytica</name>
    <dbReference type="NCBI Taxonomy" id="1005665"/>
    <lineage>
        <taxon>Bacteria</taxon>
        <taxon>Pseudomonadati</taxon>
        <taxon>Pseudomonadota</taxon>
        <taxon>Gammaproteobacteria</taxon>
        <taxon>Enterobacterales</taxon>
        <taxon>Enterobacteriaceae</taxon>
        <taxon>Kosakonia</taxon>
    </lineage>
</organism>
<name>A0A1C4CPB6_9ENTR</name>
<dbReference type="OrthoDB" id="336284at2"/>
<gene>
    <name evidence="2" type="ORF">GA0061071_108119</name>
</gene>
<reference evidence="3" key="1">
    <citation type="submission" date="2016-08" db="EMBL/GenBank/DDBJ databases">
        <authorList>
            <person name="Varghese N."/>
            <person name="Submissions Spin"/>
        </authorList>
    </citation>
    <scope>NUCLEOTIDE SEQUENCE [LARGE SCALE GENOMIC DNA]</scope>
    <source>
        <strain evidence="3">REICA_082</strain>
    </source>
</reference>
<keyword evidence="3" id="KW-1185">Reference proteome</keyword>
<protein>
    <submittedName>
        <fullName evidence="2">Uncharacterized protein</fullName>
    </submittedName>
</protein>
<proteinExistence type="predicted"/>
<sequence length="1457" mass="165117">MRSDNKKGNQQAIQRTFRKLSAEDATDIHHLAALLSPGMPGVMTWPVLLQSPRILIIAEAGAGKTYECQQQQEELKASGEPAFFLELAVLAQTELLEMFDHEGQQQFETWLSSESAIATFFLDAIDELKLTLGSFEQALRRLNRALKGQLARARIVITTRPIRIEQQLIEKYLPVPKSAAEYNASTFAAIAIDPHQIREEKEEVPTWLHVGLMPLNNLQIREMAIRQRVVDVEGFMEDIHRRNAEEFARRPQDLIELCSSWAESRRIRTHREQVAHDIAIKLRPNPDRSEHVALSDDKALEGARKLALAALLSRKLTLRHSAESNLGDAGEQALDVNTLLSDWTKDERQVLLERPLFGFASYGRVRFHHRSVIEYLAAEQIRVLLEKGLTVKAAKRLLFTRTMQGNEVIRPTMRPVAAWLAGCDPRFFDEVVRREPEVLLNSADPQQLDPHQRQKALQAYVDRYGCGGWRGLEVPEINARRFVSTDLSELINKLWQRGIENKEIRVFLLKLIEAGPLPACEHIPREVALADETAIDERYDAVDALVALNSPALQPVVLRLETRPDIWNDHMLQHMICRLFPGHMDIDQLLPLLMRTESSAHVVSDLSWRLPGIVSAKDFPESLLEPLRERLTECILDGALWDKTARRKVVPRVHLVAALAQVCSRLLENGERKEHVFRSVAVAFYLRDEYRYRNDAYQNLRAAIDTLSGRERESLFWASDALSQVFHPEEDAFQRMLAATSGGAITPEPERDSEWIITCLTDKQRPLEDREMLLEVAIRFLYPTALSFHEYVEHLKSCVADTPALVADLDKVLQRRHVFDPVFAESERQSALDEQQRNARKAQAMASWIDLWNEISDNPDRAFSQDCVDTTIKKLWHVMESTESHGRATGWNRAFLENHFGKETADRVRAALIPCWRRERPGLGMEVKPEDRNVVYRRWQLGFAAIFAESEDPDWARKLSPAEAENAARYVPIGYGSFPSWLEALVIAHPTAVSSTLGAQLTFELTLPSPSPILHGLEYATPAIAAIFVPCLRQWLEQNASSTGNKEDPTRAKQRLKRVLDVLIQHGDPEAVEQIRLLARKRLRRTGVRFESVWVAALLQLEPTTGVEKLERILAKIPVSKDSAALDWFGELFDTHHLNAPVNLSQPGFTPELLLRLVRLAYTHIRREDDPWHEGSWTPDRRDYAQSGRDVILSALLNTTGSSAWSARIALSQDPLFADFSARALAIALEKAAQEADSDVLSEGDIAGIYGGHDLPPASSESMFALLCDRLDDLDELLLSDVSPRESWAGIRDERVMRRVIARELRNSARNSYTVDQESATADEKETDIRLRSLAGPQAVIELKIGEKPRSANDLRAALSDQLVNKYMASEECRAGCLMITIASDKNWKKPEDGKKMDFAQLIEWLNDEAMRLVEKLGYGMQLKVKGVDLRPRLATEKDAKRVSPRKRGRVKGNKTS</sequence>
<feature type="compositionally biased region" description="Basic residues" evidence="1">
    <location>
        <begin position="1443"/>
        <end position="1457"/>
    </location>
</feature>
<accession>A0A1C4CPB6</accession>
<evidence type="ECO:0000256" key="1">
    <source>
        <dbReference type="SAM" id="MobiDB-lite"/>
    </source>
</evidence>
<evidence type="ECO:0000313" key="3">
    <source>
        <dbReference type="Proteomes" id="UP000198975"/>
    </source>
</evidence>
<feature type="region of interest" description="Disordered" evidence="1">
    <location>
        <begin position="1436"/>
        <end position="1457"/>
    </location>
</feature>
<dbReference type="EMBL" id="FMAY01000008">
    <property type="protein sequence ID" value="SCC20890.1"/>
    <property type="molecule type" value="Genomic_DNA"/>
</dbReference>